<feature type="compositionally biased region" description="Basic and acidic residues" evidence="1">
    <location>
        <begin position="121"/>
        <end position="142"/>
    </location>
</feature>
<feature type="region of interest" description="Disordered" evidence="1">
    <location>
        <begin position="112"/>
        <end position="142"/>
    </location>
</feature>
<dbReference type="Gramene" id="PUZ41388">
    <property type="protein sequence ID" value="PUZ41388"/>
    <property type="gene ID" value="GQ55_9G501000"/>
</dbReference>
<proteinExistence type="predicted"/>
<name>A0A2T7CDK4_9POAL</name>
<dbReference type="Proteomes" id="UP000244336">
    <property type="component" value="Chromosome 9"/>
</dbReference>
<evidence type="ECO:0000313" key="3">
    <source>
        <dbReference type="Proteomes" id="UP000244336"/>
    </source>
</evidence>
<reference evidence="2 3" key="1">
    <citation type="submission" date="2018-04" db="EMBL/GenBank/DDBJ databases">
        <title>WGS assembly of Panicum hallii var. hallii HAL2.</title>
        <authorList>
            <person name="Lovell J."/>
            <person name="Jenkins J."/>
            <person name="Lowry D."/>
            <person name="Mamidi S."/>
            <person name="Sreedasyam A."/>
            <person name="Weng X."/>
            <person name="Barry K."/>
            <person name="Bonette J."/>
            <person name="Campitelli B."/>
            <person name="Daum C."/>
            <person name="Gordon S."/>
            <person name="Gould B."/>
            <person name="Lipzen A."/>
            <person name="MacQueen A."/>
            <person name="Palacio-Mejia J."/>
            <person name="Plott C."/>
            <person name="Shakirov E."/>
            <person name="Shu S."/>
            <person name="Yoshinaga Y."/>
            <person name="Zane M."/>
            <person name="Rokhsar D."/>
            <person name="Grimwood J."/>
            <person name="Schmutz J."/>
            <person name="Juenger T."/>
        </authorList>
    </citation>
    <scope>NUCLEOTIDE SEQUENCE [LARGE SCALE GENOMIC DNA]</scope>
    <source>
        <strain evidence="3">cv. HAL2</strain>
    </source>
</reference>
<keyword evidence="3" id="KW-1185">Reference proteome</keyword>
<dbReference type="AlphaFoldDB" id="A0A2T7CDK4"/>
<feature type="region of interest" description="Disordered" evidence="1">
    <location>
        <begin position="1"/>
        <end position="71"/>
    </location>
</feature>
<feature type="compositionally biased region" description="Pro residues" evidence="1">
    <location>
        <begin position="28"/>
        <end position="50"/>
    </location>
</feature>
<dbReference type="EMBL" id="CM009757">
    <property type="protein sequence ID" value="PUZ41388.1"/>
    <property type="molecule type" value="Genomic_DNA"/>
</dbReference>
<sequence length="142" mass="14708">MGPCFSLTLSLPPPPPPHGPATAAGPSLPFPFQPPFSPSPASPLLPPPLAPHHAPAVRSIGGARRGGDIHRWAGTRSSKYASLSPPLCSPAGPSLLGQPLPLFLRPRPEWEQRGARGGCAARKEECAGEKGDGESEPLGKHT</sequence>
<accession>A0A2T7CDK4</accession>
<organism evidence="2 3">
    <name type="scientific">Panicum hallii var. hallii</name>
    <dbReference type="NCBI Taxonomy" id="1504633"/>
    <lineage>
        <taxon>Eukaryota</taxon>
        <taxon>Viridiplantae</taxon>
        <taxon>Streptophyta</taxon>
        <taxon>Embryophyta</taxon>
        <taxon>Tracheophyta</taxon>
        <taxon>Spermatophyta</taxon>
        <taxon>Magnoliopsida</taxon>
        <taxon>Liliopsida</taxon>
        <taxon>Poales</taxon>
        <taxon>Poaceae</taxon>
        <taxon>PACMAD clade</taxon>
        <taxon>Panicoideae</taxon>
        <taxon>Panicodae</taxon>
        <taxon>Paniceae</taxon>
        <taxon>Panicinae</taxon>
        <taxon>Panicum</taxon>
        <taxon>Panicum sect. Panicum</taxon>
    </lineage>
</organism>
<feature type="compositionally biased region" description="Low complexity" evidence="1">
    <location>
        <begin position="1"/>
        <end position="10"/>
    </location>
</feature>
<protein>
    <submittedName>
        <fullName evidence="2">Uncharacterized protein</fullName>
    </submittedName>
</protein>
<evidence type="ECO:0000256" key="1">
    <source>
        <dbReference type="SAM" id="MobiDB-lite"/>
    </source>
</evidence>
<evidence type="ECO:0000313" key="2">
    <source>
        <dbReference type="EMBL" id="PUZ41388.1"/>
    </source>
</evidence>
<gene>
    <name evidence="2" type="ORF">GQ55_9G501000</name>
</gene>